<dbReference type="PANTHER" id="PTHR33215">
    <property type="entry name" value="PROTEIN DISTAL ANTENNA"/>
    <property type="match status" value="1"/>
</dbReference>
<comment type="caution">
    <text evidence="6">The sequence shown here is derived from an EMBL/GenBank/DDBJ whole genome shotgun (WGS) entry which is preliminary data.</text>
</comment>
<dbReference type="SUPFAM" id="SSF46689">
    <property type="entry name" value="Homeodomain-like"/>
    <property type="match status" value="1"/>
</dbReference>
<organism evidence="6 7">
    <name type="scientific">Kouleothrix aurantiaca</name>
    <dbReference type="NCBI Taxonomy" id="186479"/>
    <lineage>
        <taxon>Bacteria</taxon>
        <taxon>Bacillati</taxon>
        <taxon>Chloroflexota</taxon>
        <taxon>Chloroflexia</taxon>
        <taxon>Chloroflexales</taxon>
        <taxon>Roseiflexineae</taxon>
        <taxon>Roseiflexaceae</taxon>
        <taxon>Kouleothrix</taxon>
    </lineage>
</organism>
<evidence type="ECO:0000256" key="1">
    <source>
        <dbReference type="ARBA" id="ARBA00022473"/>
    </source>
</evidence>
<dbReference type="InterPro" id="IPR009057">
    <property type="entry name" value="Homeodomain-like_sf"/>
</dbReference>
<reference evidence="6 7" key="1">
    <citation type="submission" date="2015-09" db="EMBL/GenBank/DDBJ databases">
        <title>Draft genome sequence of Kouleothrix aurantiaca JCM 19913.</title>
        <authorList>
            <person name="Hemp J."/>
        </authorList>
    </citation>
    <scope>NUCLEOTIDE SEQUENCE [LARGE SCALE GENOMIC DNA]</scope>
    <source>
        <strain evidence="6 7">COM-B</strain>
    </source>
</reference>
<dbReference type="GO" id="GO:0006313">
    <property type="term" value="P:DNA transposition"/>
    <property type="evidence" value="ECO:0007669"/>
    <property type="project" value="InterPro"/>
</dbReference>
<evidence type="ECO:0000256" key="4">
    <source>
        <dbReference type="ARBA" id="ARBA00023163"/>
    </source>
</evidence>
<keyword evidence="1" id="KW-0217">Developmental protein</keyword>
<name>A0A0P9D6U8_9CHLR</name>
<dbReference type="GO" id="GO:0004803">
    <property type="term" value="F:transposase activity"/>
    <property type="evidence" value="ECO:0007669"/>
    <property type="project" value="InterPro"/>
</dbReference>
<keyword evidence="4" id="KW-0804">Transcription</keyword>
<dbReference type="Pfam" id="PF01527">
    <property type="entry name" value="HTH_Tnp_1"/>
    <property type="match status" value="1"/>
</dbReference>
<accession>A0A0P9D6U8</accession>
<dbReference type="InterPro" id="IPR007889">
    <property type="entry name" value="HTH_Psq"/>
</dbReference>
<evidence type="ECO:0000313" key="6">
    <source>
        <dbReference type="EMBL" id="KPV54721.1"/>
    </source>
</evidence>
<gene>
    <name evidence="6" type="ORF">SE17_01960</name>
</gene>
<dbReference type="EMBL" id="LJCR01000020">
    <property type="protein sequence ID" value="KPV54721.1"/>
    <property type="molecule type" value="Genomic_DNA"/>
</dbReference>
<proteinExistence type="predicted"/>
<keyword evidence="3" id="KW-0805">Transcription regulation</keyword>
<sequence>MIMGTRRTYTDEFKQEAIKLATEHGLTRKQVARDLGIDPQTLRSWLHAADGSPAATPAADTAELARLRRENDQLRMERDILKKALGIFSRMPQ</sequence>
<dbReference type="PANTHER" id="PTHR33215:SF13">
    <property type="entry name" value="PROTEIN DISTAL ANTENNA"/>
    <property type="match status" value="1"/>
</dbReference>
<feature type="domain" description="HTH psq-type" evidence="5">
    <location>
        <begin position="1"/>
        <end position="52"/>
    </location>
</feature>
<dbReference type="PROSITE" id="PS50960">
    <property type="entry name" value="HTH_PSQ"/>
    <property type="match status" value="1"/>
</dbReference>
<dbReference type="AlphaFoldDB" id="A0A0P9D6U8"/>
<keyword evidence="7" id="KW-1185">Reference proteome</keyword>
<evidence type="ECO:0000259" key="5">
    <source>
        <dbReference type="PROSITE" id="PS50960"/>
    </source>
</evidence>
<dbReference type="InterPro" id="IPR002514">
    <property type="entry name" value="Transposase_8"/>
</dbReference>
<evidence type="ECO:0000313" key="7">
    <source>
        <dbReference type="Proteomes" id="UP000050509"/>
    </source>
</evidence>
<protein>
    <recommendedName>
        <fullName evidence="5">HTH psq-type domain-containing protein</fullName>
    </recommendedName>
</protein>
<dbReference type="InterPro" id="IPR051839">
    <property type="entry name" value="RD_transcriptional_regulator"/>
</dbReference>
<dbReference type="Gene3D" id="1.10.10.60">
    <property type="entry name" value="Homeodomain-like"/>
    <property type="match status" value="1"/>
</dbReference>
<evidence type="ECO:0000256" key="2">
    <source>
        <dbReference type="ARBA" id="ARBA00022553"/>
    </source>
</evidence>
<evidence type="ECO:0000256" key="3">
    <source>
        <dbReference type="ARBA" id="ARBA00023015"/>
    </source>
</evidence>
<dbReference type="Proteomes" id="UP000050509">
    <property type="component" value="Unassembled WGS sequence"/>
</dbReference>
<keyword evidence="2" id="KW-0597">Phosphoprotein</keyword>
<dbReference type="GO" id="GO:0003677">
    <property type="term" value="F:DNA binding"/>
    <property type="evidence" value="ECO:0007669"/>
    <property type="project" value="InterPro"/>
</dbReference>